<dbReference type="EMBL" id="AANZ01000022">
    <property type="protein sequence ID" value="EAQ78328.1"/>
    <property type="molecule type" value="Genomic_DNA"/>
</dbReference>
<name>A3ZYW7_9BACT</name>
<dbReference type="OrthoDB" id="1551075at2"/>
<protein>
    <submittedName>
        <fullName evidence="1">Uncharacterized protein</fullName>
    </submittedName>
</protein>
<evidence type="ECO:0000313" key="2">
    <source>
        <dbReference type="Proteomes" id="UP000004358"/>
    </source>
</evidence>
<comment type="caution">
    <text evidence="1">The sequence shown here is derived from an EMBL/GenBank/DDBJ whole genome shotgun (WGS) entry which is preliminary data.</text>
</comment>
<sequence>MDLSKRKALIEHIQSIGGLGMSAPAPVAPLHLFFDGNDDYGSIGCNLTDHPGPQGFYETLRSIHQRSDVVDVLVQIYEIEEDDVTMWPFSERVFIVTTADRETIAELLTRLQPTDIESEYPLPPHAEQPPEDCVVYAVWWD</sequence>
<dbReference type="Proteomes" id="UP000004358">
    <property type="component" value="Unassembled WGS sequence"/>
</dbReference>
<dbReference type="RefSeq" id="WP_002651570.1">
    <property type="nucleotide sequence ID" value="NZ_CH672376.1"/>
</dbReference>
<dbReference type="AlphaFoldDB" id="A3ZYW7"/>
<proteinExistence type="predicted"/>
<evidence type="ECO:0000313" key="1">
    <source>
        <dbReference type="EMBL" id="EAQ78328.1"/>
    </source>
</evidence>
<gene>
    <name evidence="1" type="ORF">DSM3645_18366</name>
</gene>
<accession>A3ZYW7</accession>
<reference evidence="1 2" key="1">
    <citation type="submission" date="2006-02" db="EMBL/GenBank/DDBJ databases">
        <authorList>
            <person name="Amann R."/>
            <person name="Ferriera S."/>
            <person name="Johnson J."/>
            <person name="Kravitz S."/>
            <person name="Halpern A."/>
            <person name="Remington K."/>
            <person name="Beeson K."/>
            <person name="Tran B."/>
            <person name="Rogers Y.-H."/>
            <person name="Friedman R."/>
            <person name="Venter J.C."/>
        </authorList>
    </citation>
    <scope>NUCLEOTIDE SEQUENCE [LARGE SCALE GENOMIC DNA]</scope>
    <source>
        <strain evidence="1 2">DSM 3645</strain>
    </source>
</reference>
<organism evidence="1 2">
    <name type="scientific">Blastopirellula marina DSM 3645</name>
    <dbReference type="NCBI Taxonomy" id="314230"/>
    <lineage>
        <taxon>Bacteria</taxon>
        <taxon>Pseudomonadati</taxon>
        <taxon>Planctomycetota</taxon>
        <taxon>Planctomycetia</taxon>
        <taxon>Pirellulales</taxon>
        <taxon>Pirellulaceae</taxon>
        <taxon>Blastopirellula</taxon>
    </lineage>
</organism>
<dbReference type="HOGENOM" id="CLU_1821661_0_0_0"/>